<organism evidence="2 3">
    <name type="scientific">Paenibacillus baekrokdamisoli</name>
    <dbReference type="NCBI Taxonomy" id="1712516"/>
    <lineage>
        <taxon>Bacteria</taxon>
        <taxon>Bacillati</taxon>
        <taxon>Bacillota</taxon>
        <taxon>Bacilli</taxon>
        <taxon>Bacillales</taxon>
        <taxon>Paenibacillaceae</taxon>
        <taxon>Paenibacillus</taxon>
    </lineage>
</organism>
<gene>
    <name evidence="2" type="ORF">Back11_48720</name>
</gene>
<name>A0A3G9IX81_9BACL</name>
<comment type="similarity">
    <text evidence="1">Belongs to the bacterial solute-binding protein 1 family.</text>
</comment>
<keyword evidence="3" id="KW-1185">Reference proteome</keyword>
<dbReference type="KEGG" id="pbk:Back11_48720"/>
<evidence type="ECO:0000313" key="2">
    <source>
        <dbReference type="EMBL" id="BBH23527.1"/>
    </source>
</evidence>
<dbReference type="InterPro" id="IPR050490">
    <property type="entry name" value="Bact_solute-bd_prot1"/>
</dbReference>
<dbReference type="PROSITE" id="PS51257">
    <property type="entry name" value="PROKAR_LIPOPROTEIN"/>
    <property type="match status" value="1"/>
</dbReference>
<dbReference type="Gene3D" id="3.40.190.10">
    <property type="entry name" value="Periplasmic binding protein-like II"/>
    <property type="match status" value="1"/>
</dbReference>
<dbReference type="EMBL" id="AP019308">
    <property type="protein sequence ID" value="BBH23527.1"/>
    <property type="molecule type" value="Genomic_DNA"/>
</dbReference>
<dbReference type="AlphaFoldDB" id="A0A3G9IX81"/>
<dbReference type="PANTHER" id="PTHR43649:SF31">
    <property type="entry name" value="SN-GLYCEROL-3-PHOSPHATE-BINDING PERIPLASMIC PROTEIN UGPB"/>
    <property type="match status" value="1"/>
</dbReference>
<reference evidence="2 3" key="1">
    <citation type="submission" date="2018-11" db="EMBL/GenBank/DDBJ databases">
        <title>Complete genome sequence of Paenibacillus baekrokdamisoli strain KCTC 33723.</title>
        <authorList>
            <person name="Kang S.W."/>
            <person name="Lee K.C."/>
            <person name="Kim K.K."/>
            <person name="Kim J.S."/>
            <person name="Kim D.S."/>
            <person name="Ko S.H."/>
            <person name="Yang S.H."/>
            <person name="Lee J.S."/>
        </authorList>
    </citation>
    <scope>NUCLEOTIDE SEQUENCE [LARGE SCALE GENOMIC DNA]</scope>
    <source>
        <strain evidence="2 3">KCTC 33723</strain>
    </source>
</reference>
<evidence type="ECO:0000313" key="3">
    <source>
        <dbReference type="Proteomes" id="UP000275368"/>
    </source>
</evidence>
<protein>
    <submittedName>
        <fullName evidence="2">Sugar ABC transporter substrate-binding protein</fullName>
    </submittedName>
</protein>
<accession>A0A3G9IX81</accession>
<evidence type="ECO:0000256" key="1">
    <source>
        <dbReference type="ARBA" id="ARBA00008520"/>
    </source>
</evidence>
<dbReference type="OrthoDB" id="94797at2"/>
<sequence>MKYKAKMWGLSLTCLLLVSTTAACSNGKNNSQAPNNQESTTAPTNSTVNSDASTNGSESNVYPENGLPKDKKVTLKFGYWENASGREWIDYAIETFTKKYPNVSFDTTYSPKIDTITATKIAAKNDDDMFDIFSNLLPGGGNANAMATSLVEAGKLEPQDDLWDHKALDNEAKTLKELQSGIYEGRTLILGKMYAIPYGQSITGLYYNKALFEKNGWNQNPKTWSEFKALIDTIKAAGTIPITYPGKYPGYLDFSIGIAKMFEIAEINGNLDKFNDDYRNFKAPFYASPESLDVYNRIYELGQKKAFPDGVAALTHTQSQMQLLQGQAALASTGEWVQNEMKDSIPDGFKWGFMLVPMGDNPDSTKYYQSYAGGGHYTWAAKPELNKKWAKEFLVWLWNLDVQQRFAEEAGGLPVRTDFMDDAALVEKLQDAPKAVLEYLKNNNVKGTSESRSVTLTDPNSEKARKLVEETVNDIASGKQDPQPKLQEAENLLAKAIAAQK</sequence>
<dbReference type="Proteomes" id="UP000275368">
    <property type="component" value="Chromosome"/>
</dbReference>
<dbReference type="SUPFAM" id="SSF53850">
    <property type="entry name" value="Periplasmic binding protein-like II"/>
    <property type="match status" value="1"/>
</dbReference>
<dbReference type="RefSeq" id="WP_125663118.1">
    <property type="nucleotide sequence ID" value="NZ_AP019308.1"/>
</dbReference>
<dbReference type="PANTHER" id="PTHR43649">
    <property type="entry name" value="ARABINOSE-BINDING PROTEIN-RELATED"/>
    <property type="match status" value="1"/>
</dbReference>
<proteinExistence type="inferred from homology"/>